<dbReference type="AlphaFoldDB" id="A0A1C3YKP7"/>
<dbReference type="Proteomes" id="UP000070720">
    <property type="component" value="Chromosome 3"/>
</dbReference>
<reference evidence="3" key="1">
    <citation type="journal article" date="2007" name="Science">
        <title>The Fusarium graminearum genome reveals a link between localized polymorphism and pathogen specialization.</title>
        <authorList>
            <person name="Cuomo C.A."/>
            <person name="Gueldener U."/>
            <person name="Xu J.-R."/>
            <person name="Trail F."/>
            <person name="Turgeon B.G."/>
            <person name="Di Pietro A."/>
            <person name="Walton J.D."/>
            <person name="Ma L.-J."/>
            <person name="Baker S.E."/>
            <person name="Rep M."/>
            <person name="Adam G."/>
            <person name="Antoniw J."/>
            <person name="Baldwin T."/>
            <person name="Calvo S.E."/>
            <person name="Chang Y.-L."/>
            <person name="DeCaprio D."/>
            <person name="Gale L.R."/>
            <person name="Gnerre S."/>
            <person name="Goswami R.S."/>
            <person name="Hammond-Kosack K."/>
            <person name="Harris L.J."/>
            <person name="Hilburn K."/>
            <person name="Kennell J.C."/>
            <person name="Kroken S."/>
            <person name="Magnuson J.K."/>
            <person name="Mannhaupt G."/>
            <person name="Mauceli E.W."/>
            <person name="Mewes H.-W."/>
            <person name="Mitterbauer R."/>
            <person name="Muehlbauer G."/>
            <person name="Muensterkoetter M."/>
            <person name="Nelson D."/>
            <person name="O'Donnell K."/>
            <person name="Ouellet T."/>
            <person name="Qi W."/>
            <person name="Quesneville H."/>
            <person name="Roncero M.I.G."/>
            <person name="Seong K.-Y."/>
            <person name="Tetko I.V."/>
            <person name="Urban M."/>
            <person name="Waalwijk C."/>
            <person name="Ward T.J."/>
            <person name="Yao J."/>
            <person name="Birren B.W."/>
            <person name="Kistler H.C."/>
        </authorList>
    </citation>
    <scope>NUCLEOTIDE SEQUENCE [LARGE SCALE GENOMIC DNA]</scope>
    <source>
        <strain evidence="3">ATCC MYA-4620 / CBS 123657 / FGSC 9075 / NRRL 31084 / PH-1</strain>
    </source>
</reference>
<name>A0A1C3YKP7_GIBZE</name>
<evidence type="ECO:0000313" key="2">
    <source>
        <dbReference type="EMBL" id="SCB65003.1"/>
    </source>
</evidence>
<organism evidence="2 3">
    <name type="scientific">Gibberella zeae (strain ATCC MYA-4620 / CBS 123657 / FGSC 9075 / NRRL 31084 / PH-1)</name>
    <name type="common">Wheat head blight fungus</name>
    <name type="synonym">Fusarium graminearum</name>
    <dbReference type="NCBI Taxonomy" id="229533"/>
    <lineage>
        <taxon>Eukaryota</taxon>
        <taxon>Fungi</taxon>
        <taxon>Dikarya</taxon>
        <taxon>Ascomycota</taxon>
        <taxon>Pezizomycotina</taxon>
        <taxon>Sordariomycetes</taxon>
        <taxon>Hypocreomycetidae</taxon>
        <taxon>Hypocreales</taxon>
        <taxon>Nectriaceae</taxon>
        <taxon>Fusarium</taxon>
    </lineage>
</organism>
<evidence type="ECO:0000256" key="1">
    <source>
        <dbReference type="SAM" id="MobiDB-lite"/>
    </source>
</evidence>
<gene>
    <name evidence="2" type="ORF">FGRAMPH1_01T21235</name>
</gene>
<sequence>MSFYTFSDFEYGDSIPDDDWEYTVAPPPPTPVPASRQKRGKGCPPPKSRRRLQREAARRLRVLDEMDRLAQFGTACWYCHILRRARR</sequence>
<reference evidence="3" key="2">
    <citation type="journal article" date="2010" name="Nature">
        <title>Comparative genomics reveals mobile pathogenicity chromosomes in Fusarium.</title>
        <authorList>
            <person name="Ma L.J."/>
            <person name="van der Does H.C."/>
            <person name="Borkovich K.A."/>
            <person name="Coleman J.J."/>
            <person name="Daboussi M.J."/>
            <person name="Di Pietro A."/>
            <person name="Dufresne M."/>
            <person name="Freitag M."/>
            <person name="Grabherr M."/>
            <person name="Henrissat B."/>
            <person name="Houterman P.M."/>
            <person name="Kang S."/>
            <person name="Shim W.B."/>
            <person name="Woloshuk C."/>
            <person name="Xie X."/>
            <person name="Xu J.R."/>
            <person name="Antoniw J."/>
            <person name="Baker S.E."/>
            <person name="Bluhm B.H."/>
            <person name="Breakspear A."/>
            <person name="Brown D.W."/>
            <person name="Butchko R.A."/>
            <person name="Chapman S."/>
            <person name="Coulson R."/>
            <person name="Coutinho P.M."/>
            <person name="Danchin E.G."/>
            <person name="Diener A."/>
            <person name="Gale L.R."/>
            <person name="Gardiner D.M."/>
            <person name="Goff S."/>
            <person name="Hammond-Kosack K.E."/>
            <person name="Hilburn K."/>
            <person name="Hua-Van A."/>
            <person name="Jonkers W."/>
            <person name="Kazan K."/>
            <person name="Kodira C.D."/>
            <person name="Koehrsen M."/>
            <person name="Kumar L."/>
            <person name="Lee Y.H."/>
            <person name="Li L."/>
            <person name="Manners J.M."/>
            <person name="Miranda-Saavedra D."/>
            <person name="Mukherjee M."/>
            <person name="Park G."/>
            <person name="Park J."/>
            <person name="Park S.Y."/>
            <person name="Proctor R.H."/>
            <person name="Regev A."/>
            <person name="Ruiz-Roldan M.C."/>
            <person name="Sain D."/>
            <person name="Sakthikumar S."/>
            <person name="Sykes S."/>
            <person name="Schwartz D.C."/>
            <person name="Turgeon B.G."/>
            <person name="Wapinski I."/>
            <person name="Yoder O."/>
            <person name="Young S."/>
            <person name="Zeng Q."/>
            <person name="Zhou S."/>
            <person name="Galagan J."/>
            <person name="Cuomo C.A."/>
            <person name="Kistler H.C."/>
            <person name="Rep M."/>
        </authorList>
    </citation>
    <scope>GENOME REANNOTATION</scope>
    <source>
        <strain evidence="3">ATCC MYA-4620 / CBS 123657 / FGSC 9075 / NRRL 31084 / PH-1</strain>
    </source>
</reference>
<protein>
    <submittedName>
        <fullName evidence="2">Chromosome 3, complete genome</fullName>
    </submittedName>
</protein>
<keyword evidence="3" id="KW-1185">Reference proteome</keyword>
<feature type="region of interest" description="Disordered" evidence="1">
    <location>
        <begin position="1"/>
        <end position="54"/>
    </location>
</feature>
<proteinExistence type="predicted"/>
<evidence type="ECO:0000313" key="3">
    <source>
        <dbReference type="Proteomes" id="UP000070720"/>
    </source>
</evidence>
<dbReference type="VEuPathDB" id="FungiDB:FGRAMPH1_01G21235"/>
<accession>A0A1C3YKP7</accession>
<dbReference type="EMBL" id="HG970334">
    <property type="protein sequence ID" value="SCB65003.1"/>
    <property type="molecule type" value="Genomic_DNA"/>
</dbReference>
<reference evidence="2 3" key="3">
    <citation type="journal article" date="2015" name="BMC Genomics">
        <title>The completed genome sequence of the pathogenic ascomycete fungus Fusarium graminearum.</title>
        <authorList>
            <person name="King R."/>
            <person name="Urban M."/>
            <person name="Hammond-Kosack M.C."/>
            <person name="Hassani-Pak K."/>
            <person name="Hammond-Kosack K.E."/>
        </authorList>
    </citation>
    <scope>NUCLEOTIDE SEQUENCE [LARGE SCALE GENOMIC DNA]</scope>
    <source>
        <strain evidence="3">ATCC MYA-4620 / CBS 123657 / FGSC 9075 / NRRL 31084 / PH-1</strain>
    </source>
</reference>
<dbReference type="InParanoid" id="A0A1C3YKP7"/>
<feature type="compositionally biased region" description="Basic residues" evidence="1">
    <location>
        <begin position="36"/>
        <end position="52"/>
    </location>
</feature>